<protein>
    <recommendedName>
        <fullName evidence="4">Outer membrane protein beta-barrel domain-containing protein</fullName>
    </recommendedName>
</protein>
<gene>
    <name evidence="2" type="ORF">PJIAN_3368</name>
</gene>
<comment type="caution">
    <text evidence="2">The sequence shown here is derived from an EMBL/GenBank/DDBJ whole genome shotgun (WGS) entry which is preliminary data.</text>
</comment>
<proteinExistence type="predicted"/>
<sequence>MKIRLFIFILTLSSLFINVPFLFANDAKTDTTTAHSFQVSVTTGNNQINKGKKQEANIFYLKPALHYSYKEGLFADFSCAYFPTFKKSNIDNFAIGIGYNFDLGSNLSSSLGYTFTKYYSDLEVSASSPNELSSSFGWDNPVIAPSLNLSYSFGSIQDIYTGLDLSHSFDFEHIFCSSDKLSIPLSMSASFGTTNFYKEYVKQNKITKKIAKANANANGKAKNNTGTTTTTTTEVVDYTTINTKYTLTGLAFGTSISYKIADFSFTPSVSYQIPFNQPSDLKSSRSLIFSFQIAYSF</sequence>
<organism evidence="2 3">
    <name type="scientific">Paludibacter jiangxiensis</name>
    <dbReference type="NCBI Taxonomy" id="681398"/>
    <lineage>
        <taxon>Bacteria</taxon>
        <taxon>Pseudomonadati</taxon>
        <taxon>Bacteroidota</taxon>
        <taxon>Bacteroidia</taxon>
        <taxon>Bacteroidales</taxon>
        <taxon>Paludibacteraceae</taxon>
        <taxon>Paludibacter</taxon>
    </lineage>
</organism>
<dbReference type="Proteomes" id="UP000076586">
    <property type="component" value="Unassembled WGS sequence"/>
</dbReference>
<reference evidence="3" key="1">
    <citation type="submission" date="2016-04" db="EMBL/GenBank/DDBJ databases">
        <title>Draft genome sequence of Paludibacter jiangxiensis strain NM7.</title>
        <authorList>
            <person name="Qiu Y."/>
            <person name="Matsuura N."/>
            <person name="Ohashi A."/>
            <person name="Tourlousse M.D."/>
            <person name="Sekiguchi Y."/>
        </authorList>
    </citation>
    <scope>NUCLEOTIDE SEQUENCE [LARGE SCALE GENOMIC DNA]</scope>
    <source>
        <strain evidence="3">NM7</strain>
    </source>
</reference>
<reference evidence="3" key="2">
    <citation type="journal article" date="2017" name="Genome Announc.">
        <title>Draft genome sequence of Paludibacter jiangxiensis NM7(T), a propionate-producing fermentative bacterium.</title>
        <authorList>
            <person name="Qiu Y.-L."/>
            <person name="Tourlousse D.M."/>
            <person name="Matsuura N."/>
            <person name="Ohashi A."/>
            <person name="Sekiguchi Y."/>
        </authorList>
    </citation>
    <scope>NUCLEOTIDE SEQUENCE [LARGE SCALE GENOMIC DNA]</scope>
    <source>
        <strain evidence="3">NM7</strain>
    </source>
</reference>
<accession>A0A170ZVT8</accession>
<name>A0A170ZVT8_9BACT</name>
<dbReference type="STRING" id="681398.PJIAN_3368"/>
<dbReference type="EMBL" id="BDCR01000003">
    <property type="protein sequence ID" value="GAT63056.1"/>
    <property type="molecule type" value="Genomic_DNA"/>
</dbReference>
<dbReference type="OrthoDB" id="835191at2"/>
<keyword evidence="3" id="KW-1185">Reference proteome</keyword>
<keyword evidence="1" id="KW-0732">Signal</keyword>
<dbReference type="AlphaFoldDB" id="A0A170ZVT8"/>
<evidence type="ECO:0008006" key="4">
    <source>
        <dbReference type="Google" id="ProtNLM"/>
    </source>
</evidence>
<feature type="signal peptide" evidence="1">
    <location>
        <begin position="1"/>
        <end position="24"/>
    </location>
</feature>
<dbReference type="RefSeq" id="WP_153802525.1">
    <property type="nucleotide sequence ID" value="NZ_BDCR01000003.1"/>
</dbReference>
<evidence type="ECO:0000256" key="1">
    <source>
        <dbReference type="SAM" id="SignalP"/>
    </source>
</evidence>
<evidence type="ECO:0000313" key="3">
    <source>
        <dbReference type="Proteomes" id="UP000076586"/>
    </source>
</evidence>
<evidence type="ECO:0000313" key="2">
    <source>
        <dbReference type="EMBL" id="GAT63056.1"/>
    </source>
</evidence>
<feature type="chain" id="PRO_5007905109" description="Outer membrane protein beta-barrel domain-containing protein" evidence="1">
    <location>
        <begin position="25"/>
        <end position="297"/>
    </location>
</feature>